<evidence type="ECO:0000313" key="2">
    <source>
        <dbReference type="Proteomes" id="UP000298170"/>
    </source>
</evidence>
<organism evidence="1 2">
    <name type="scientific">Cryobacterium suzukii</name>
    <dbReference type="NCBI Taxonomy" id="1259198"/>
    <lineage>
        <taxon>Bacteria</taxon>
        <taxon>Bacillati</taxon>
        <taxon>Actinomycetota</taxon>
        <taxon>Actinomycetes</taxon>
        <taxon>Micrococcales</taxon>
        <taxon>Microbacteriaceae</taxon>
        <taxon>Cryobacterium</taxon>
    </lineage>
</organism>
<dbReference type="AlphaFoldDB" id="A0A4V3ISP0"/>
<dbReference type="OrthoDB" id="4326943at2"/>
<comment type="caution">
    <text evidence="1">The sequence shown here is derived from an EMBL/GenBank/DDBJ whole genome shotgun (WGS) entry which is preliminary data.</text>
</comment>
<sequence>MSRPRQTIGTFGDIITRIRPSGQFEARTHYRDWNAQSRRVQATGATAKAAERALKGRVADRSQVQPKNVFLTPDSPFPDLVTFWLDDNEGEDRISKTTRILYERNMRTLAL</sequence>
<gene>
    <name evidence="1" type="ORF">E3T39_07365</name>
</gene>
<evidence type="ECO:0008006" key="3">
    <source>
        <dbReference type="Google" id="ProtNLM"/>
    </source>
</evidence>
<keyword evidence="2" id="KW-1185">Reference proteome</keyword>
<proteinExistence type="predicted"/>
<reference evidence="1 2" key="1">
    <citation type="submission" date="2019-03" db="EMBL/GenBank/DDBJ databases">
        <title>Genomics of glacier-inhabiting Cryobacterium strains.</title>
        <authorList>
            <person name="Liu Q."/>
            <person name="Xin Y.-H."/>
        </authorList>
    </citation>
    <scope>NUCLEOTIDE SEQUENCE [LARGE SCALE GENOMIC DNA]</scope>
    <source>
        <strain evidence="1 2">Sr39</strain>
    </source>
</reference>
<name>A0A4V3ISP0_9MICO</name>
<accession>A0A4V3ISP0</accession>
<dbReference type="RefSeq" id="WP_134514071.1">
    <property type="nucleotide sequence ID" value="NZ_SOHJ01000007.1"/>
</dbReference>
<dbReference type="EMBL" id="SOHJ01000007">
    <property type="protein sequence ID" value="TFD60922.1"/>
    <property type="molecule type" value="Genomic_DNA"/>
</dbReference>
<evidence type="ECO:0000313" key="1">
    <source>
        <dbReference type="EMBL" id="TFD60922.1"/>
    </source>
</evidence>
<dbReference type="Proteomes" id="UP000298170">
    <property type="component" value="Unassembled WGS sequence"/>
</dbReference>
<protein>
    <recommendedName>
        <fullName evidence="3">Integrase SAM-like N-terminal domain-containing protein</fullName>
    </recommendedName>
</protein>